<dbReference type="AlphaFoldDB" id="A0A1K1NNU3"/>
<dbReference type="PROSITE" id="PS51123">
    <property type="entry name" value="OMPA_2"/>
    <property type="match status" value="1"/>
</dbReference>
<keyword evidence="2" id="KW-1133">Transmembrane helix</keyword>
<keyword evidence="2" id="KW-0812">Transmembrane</keyword>
<name>A0A1K1NNU3_SELRU</name>
<organism evidence="4 5">
    <name type="scientific">Selenomonas ruminantium</name>
    <dbReference type="NCBI Taxonomy" id="971"/>
    <lineage>
        <taxon>Bacteria</taxon>
        <taxon>Bacillati</taxon>
        <taxon>Bacillota</taxon>
        <taxon>Negativicutes</taxon>
        <taxon>Selenomonadales</taxon>
        <taxon>Selenomonadaceae</taxon>
        <taxon>Selenomonas</taxon>
    </lineage>
</organism>
<dbReference type="InterPro" id="IPR036737">
    <property type="entry name" value="OmpA-like_sf"/>
</dbReference>
<feature type="transmembrane region" description="Helical" evidence="2">
    <location>
        <begin position="21"/>
        <end position="41"/>
    </location>
</feature>
<evidence type="ECO:0000313" key="4">
    <source>
        <dbReference type="EMBL" id="SFW36094.1"/>
    </source>
</evidence>
<reference evidence="5" key="1">
    <citation type="submission" date="2016-11" db="EMBL/GenBank/DDBJ databases">
        <authorList>
            <person name="Varghese N."/>
            <person name="Submissions S."/>
        </authorList>
    </citation>
    <scope>NUCLEOTIDE SEQUENCE [LARGE SCALE GENOMIC DNA]</scope>
    <source>
        <strain evidence="5">C3</strain>
    </source>
</reference>
<protein>
    <submittedName>
        <fullName evidence="4">OmpA family protein</fullName>
    </submittedName>
</protein>
<dbReference type="PANTHER" id="PTHR30329:SF20">
    <property type="entry name" value="EXPORTED PROTEIN"/>
    <property type="match status" value="1"/>
</dbReference>
<evidence type="ECO:0000259" key="3">
    <source>
        <dbReference type="PROSITE" id="PS51123"/>
    </source>
</evidence>
<dbReference type="CDD" id="cd07185">
    <property type="entry name" value="OmpA_C-like"/>
    <property type="match status" value="1"/>
</dbReference>
<dbReference type="InterPro" id="IPR006665">
    <property type="entry name" value="OmpA-like"/>
</dbReference>
<dbReference type="InterPro" id="IPR050330">
    <property type="entry name" value="Bact_OuterMem_StrucFunc"/>
</dbReference>
<dbReference type="EMBL" id="FPJA01000006">
    <property type="protein sequence ID" value="SFW36094.1"/>
    <property type="molecule type" value="Genomic_DNA"/>
</dbReference>
<keyword evidence="5" id="KW-1185">Reference proteome</keyword>
<feature type="domain" description="OmpA-like" evidence="3">
    <location>
        <begin position="79"/>
        <end position="218"/>
    </location>
</feature>
<accession>A0A1K1NNU3</accession>
<keyword evidence="1 2" id="KW-0472">Membrane</keyword>
<dbReference type="Pfam" id="PF00691">
    <property type="entry name" value="OmpA"/>
    <property type="match status" value="1"/>
</dbReference>
<dbReference type="PANTHER" id="PTHR30329">
    <property type="entry name" value="STATOR ELEMENT OF FLAGELLAR MOTOR COMPLEX"/>
    <property type="match status" value="1"/>
</dbReference>
<dbReference type="Gene3D" id="3.30.1330.60">
    <property type="entry name" value="OmpA-like domain"/>
    <property type="match status" value="1"/>
</dbReference>
<proteinExistence type="predicted"/>
<dbReference type="SUPFAM" id="SSF103088">
    <property type="entry name" value="OmpA-like"/>
    <property type="match status" value="1"/>
</dbReference>
<gene>
    <name evidence="4" type="ORF">SAMN02910323_1466</name>
</gene>
<sequence>MRIRNPRKKRTVGGNDFNLSLSDLMAGLLGIFILVLCYTTMHFQNLVDQYASANIKRAELVEAVRDDLKEKNIQVNVDPDKGEIHIPENLLFASGSADLGPEGQNVVKELTVSILGHVKDKAKYGEVGTIYIEGHTDNMPIETAKFPSNWELSTQRAINTYKVMRYYYPVDMDNMRNQMQEYMFSCSGYADTRPIGDNNTDEGRQQNRRIDVRVVMLPPMGKK</sequence>
<evidence type="ECO:0000313" key="5">
    <source>
        <dbReference type="Proteomes" id="UP000182958"/>
    </source>
</evidence>
<dbReference type="Proteomes" id="UP000182958">
    <property type="component" value="Unassembled WGS sequence"/>
</dbReference>
<evidence type="ECO:0000256" key="1">
    <source>
        <dbReference type="PROSITE-ProRule" id="PRU00473"/>
    </source>
</evidence>
<evidence type="ECO:0000256" key="2">
    <source>
        <dbReference type="SAM" id="Phobius"/>
    </source>
</evidence>
<dbReference type="GO" id="GO:0016020">
    <property type="term" value="C:membrane"/>
    <property type="evidence" value="ECO:0007669"/>
    <property type="project" value="UniProtKB-UniRule"/>
</dbReference>
<dbReference type="RefSeq" id="WP_072306105.1">
    <property type="nucleotide sequence ID" value="NZ_FPJA01000006.1"/>
</dbReference>